<evidence type="ECO:0000256" key="5">
    <source>
        <dbReference type="ARBA" id="ARBA00022695"/>
    </source>
</evidence>
<dbReference type="GO" id="GO:0004515">
    <property type="term" value="F:nicotinate-nucleotide adenylyltransferase activity"/>
    <property type="evidence" value="ECO:0007669"/>
    <property type="project" value="UniProtKB-EC"/>
</dbReference>
<evidence type="ECO:0000256" key="8">
    <source>
        <dbReference type="ARBA" id="ARBA00023027"/>
    </source>
</evidence>
<evidence type="ECO:0000256" key="10">
    <source>
        <dbReference type="HAMAP-Rule" id="MF_00244"/>
    </source>
</evidence>
<evidence type="ECO:0000256" key="9">
    <source>
        <dbReference type="ARBA" id="ARBA00048721"/>
    </source>
</evidence>
<evidence type="ECO:0000256" key="7">
    <source>
        <dbReference type="ARBA" id="ARBA00022840"/>
    </source>
</evidence>
<dbReference type="Pfam" id="PF01467">
    <property type="entry name" value="CTP_transf_like"/>
    <property type="match status" value="1"/>
</dbReference>
<keyword evidence="13" id="KW-1185">Reference proteome</keyword>
<keyword evidence="7 10" id="KW-0067">ATP-binding</keyword>
<comment type="pathway">
    <text evidence="2 10">Cofactor biosynthesis; NAD(+) biosynthesis; deamido-NAD(+) from nicotinate D-ribonucleotide: step 1/1.</text>
</comment>
<dbReference type="SUPFAM" id="SSF52374">
    <property type="entry name" value="Nucleotidylyl transferase"/>
    <property type="match status" value="1"/>
</dbReference>
<protein>
    <recommendedName>
        <fullName evidence="10">Probable nicotinate-nucleotide adenylyltransferase</fullName>
        <ecNumber evidence="10">2.7.7.18</ecNumber>
    </recommendedName>
    <alternativeName>
        <fullName evidence="10">Deamido-NAD(+) diphosphorylase</fullName>
    </alternativeName>
    <alternativeName>
        <fullName evidence="10">Deamido-NAD(+) pyrophosphorylase</fullName>
    </alternativeName>
    <alternativeName>
        <fullName evidence="10">Nicotinate mononucleotide adenylyltransferase</fullName>
        <shortName evidence="10">NaMN adenylyltransferase</shortName>
    </alternativeName>
</protein>
<dbReference type="EMBL" id="JBHTKK010000010">
    <property type="protein sequence ID" value="MFD1066316.1"/>
    <property type="molecule type" value="Genomic_DNA"/>
</dbReference>
<sequence>MKKIGILGGTFNPPHIGHLWIAEEVRIRKQLDEIWFIPTSTPPHKETEVLDAAHRLEMLRLAIQDNPHFQVNALELEREGKSYTYDTVKELTMNYAEVDFSFIIGGDMVAYLPKWNRIDELMNMIHFIGVSRPGYRLETPYSVECLEIHPLDISSTFIRTRLEEGEKVRYLLPDDVMNYIKENRIYGYRESQS</sequence>
<dbReference type="NCBIfam" id="TIGR00482">
    <property type="entry name" value="nicotinate (nicotinamide) nucleotide adenylyltransferase"/>
    <property type="match status" value="1"/>
</dbReference>
<keyword evidence="6 10" id="KW-0547">Nucleotide-binding</keyword>
<dbReference type="Gene3D" id="3.40.50.620">
    <property type="entry name" value="HUPs"/>
    <property type="match status" value="1"/>
</dbReference>
<keyword evidence="4 10" id="KW-0808">Transferase</keyword>
<dbReference type="RefSeq" id="WP_379591898.1">
    <property type="nucleotide sequence ID" value="NZ_JBHTKK010000010.1"/>
</dbReference>
<dbReference type="InterPro" id="IPR014729">
    <property type="entry name" value="Rossmann-like_a/b/a_fold"/>
</dbReference>
<keyword evidence="5 10" id="KW-0548">Nucleotidyltransferase</keyword>
<feature type="domain" description="Cytidyltransferase-like" evidence="11">
    <location>
        <begin position="6"/>
        <end position="161"/>
    </location>
</feature>
<dbReference type="PANTHER" id="PTHR39321:SF3">
    <property type="entry name" value="PHOSPHOPANTETHEINE ADENYLYLTRANSFERASE"/>
    <property type="match status" value="1"/>
</dbReference>
<evidence type="ECO:0000256" key="1">
    <source>
        <dbReference type="ARBA" id="ARBA00002324"/>
    </source>
</evidence>
<organism evidence="12 13">
    <name type="scientific">Oceanobacillus locisalsi</name>
    <dbReference type="NCBI Taxonomy" id="546107"/>
    <lineage>
        <taxon>Bacteria</taxon>
        <taxon>Bacillati</taxon>
        <taxon>Bacillota</taxon>
        <taxon>Bacilli</taxon>
        <taxon>Bacillales</taxon>
        <taxon>Bacillaceae</taxon>
        <taxon>Oceanobacillus</taxon>
    </lineage>
</organism>
<dbReference type="PANTHER" id="PTHR39321">
    <property type="entry name" value="NICOTINATE-NUCLEOTIDE ADENYLYLTRANSFERASE-RELATED"/>
    <property type="match status" value="1"/>
</dbReference>
<evidence type="ECO:0000313" key="13">
    <source>
        <dbReference type="Proteomes" id="UP001597041"/>
    </source>
</evidence>
<comment type="caution">
    <text evidence="12">The sequence shown here is derived from an EMBL/GenBank/DDBJ whole genome shotgun (WGS) entry which is preliminary data.</text>
</comment>
<dbReference type="EC" id="2.7.7.18" evidence="10"/>
<dbReference type="NCBIfam" id="NF000841">
    <property type="entry name" value="PRK00071.1-4"/>
    <property type="match status" value="1"/>
</dbReference>
<dbReference type="NCBIfam" id="TIGR00125">
    <property type="entry name" value="cyt_tran_rel"/>
    <property type="match status" value="1"/>
</dbReference>
<evidence type="ECO:0000259" key="11">
    <source>
        <dbReference type="Pfam" id="PF01467"/>
    </source>
</evidence>
<evidence type="ECO:0000256" key="4">
    <source>
        <dbReference type="ARBA" id="ARBA00022679"/>
    </source>
</evidence>
<proteinExistence type="inferred from homology"/>
<keyword evidence="8 10" id="KW-0520">NAD</keyword>
<accession>A0ABW3NF95</accession>
<reference evidence="13" key="1">
    <citation type="journal article" date="2019" name="Int. J. Syst. Evol. Microbiol.">
        <title>The Global Catalogue of Microorganisms (GCM) 10K type strain sequencing project: providing services to taxonomists for standard genome sequencing and annotation.</title>
        <authorList>
            <consortium name="The Broad Institute Genomics Platform"/>
            <consortium name="The Broad Institute Genome Sequencing Center for Infectious Disease"/>
            <person name="Wu L."/>
            <person name="Ma J."/>
        </authorList>
    </citation>
    <scope>NUCLEOTIDE SEQUENCE [LARGE SCALE GENOMIC DNA]</scope>
    <source>
        <strain evidence="13">CCUG 56608</strain>
    </source>
</reference>
<dbReference type="CDD" id="cd02165">
    <property type="entry name" value="NMNAT"/>
    <property type="match status" value="1"/>
</dbReference>
<comment type="function">
    <text evidence="1 10">Catalyzes the reversible adenylation of nicotinate mononucleotide (NaMN) to nicotinic acid adenine dinucleotide (NaAD).</text>
</comment>
<dbReference type="NCBIfam" id="NF000840">
    <property type="entry name" value="PRK00071.1-3"/>
    <property type="match status" value="1"/>
</dbReference>
<evidence type="ECO:0000256" key="3">
    <source>
        <dbReference type="ARBA" id="ARBA00022642"/>
    </source>
</evidence>
<keyword evidence="3 10" id="KW-0662">Pyridine nucleotide biosynthesis</keyword>
<dbReference type="Proteomes" id="UP001597041">
    <property type="component" value="Unassembled WGS sequence"/>
</dbReference>
<name>A0ABW3NF95_9BACI</name>
<evidence type="ECO:0000256" key="2">
    <source>
        <dbReference type="ARBA" id="ARBA00005019"/>
    </source>
</evidence>
<evidence type="ECO:0000256" key="6">
    <source>
        <dbReference type="ARBA" id="ARBA00022741"/>
    </source>
</evidence>
<comment type="similarity">
    <text evidence="10">Belongs to the NadD family.</text>
</comment>
<dbReference type="InterPro" id="IPR004821">
    <property type="entry name" value="Cyt_trans-like"/>
</dbReference>
<dbReference type="InterPro" id="IPR005248">
    <property type="entry name" value="NadD/NMNAT"/>
</dbReference>
<dbReference type="HAMAP" id="MF_00244">
    <property type="entry name" value="NaMN_adenylyltr"/>
    <property type="match status" value="1"/>
</dbReference>
<gene>
    <name evidence="10" type="primary">nadD</name>
    <name evidence="12" type="ORF">ACFQ19_09805</name>
</gene>
<evidence type="ECO:0000313" key="12">
    <source>
        <dbReference type="EMBL" id="MFD1066316.1"/>
    </source>
</evidence>
<comment type="catalytic activity">
    <reaction evidence="9 10">
        <text>nicotinate beta-D-ribonucleotide + ATP + H(+) = deamido-NAD(+) + diphosphate</text>
        <dbReference type="Rhea" id="RHEA:22860"/>
        <dbReference type="ChEBI" id="CHEBI:15378"/>
        <dbReference type="ChEBI" id="CHEBI:30616"/>
        <dbReference type="ChEBI" id="CHEBI:33019"/>
        <dbReference type="ChEBI" id="CHEBI:57502"/>
        <dbReference type="ChEBI" id="CHEBI:58437"/>
        <dbReference type="EC" id="2.7.7.18"/>
    </reaction>
</comment>